<comment type="caution">
    <text evidence="2">The sequence shown here is derived from an EMBL/GenBank/DDBJ whole genome shotgun (WGS) entry which is preliminary data.</text>
</comment>
<feature type="signal peptide" evidence="1">
    <location>
        <begin position="1"/>
        <end position="23"/>
    </location>
</feature>
<dbReference type="Proteomes" id="UP001501083">
    <property type="component" value="Unassembled WGS sequence"/>
</dbReference>
<name>A0ABP9LLP8_9GAMM</name>
<protein>
    <submittedName>
        <fullName evidence="2">Uncharacterized protein</fullName>
    </submittedName>
</protein>
<keyword evidence="1" id="KW-0732">Signal</keyword>
<dbReference type="EMBL" id="BAABKY010000002">
    <property type="protein sequence ID" value="GAA5078801.1"/>
    <property type="molecule type" value="Genomic_DNA"/>
</dbReference>
<evidence type="ECO:0000313" key="3">
    <source>
        <dbReference type="Proteomes" id="UP001501083"/>
    </source>
</evidence>
<proteinExistence type="predicted"/>
<sequence length="275" mass="28695">MAMRSILPLGGVLLCALAIPAQAQYREGMPEVMAAPVTASADPAADTAAFGAAYRKAGKPRMAVLWNRELTDTLSTGHDQVAQLTQAGQGAAVTAVGEEGRSVAQVAGASSVTTLRVGERQAEPDAQRSSLAENEDWPLMTAFNTRLRNAGVTLVDRNVAMRGKAAAGSAAQRKDVQTLETQALRDKADLLVEVLQTPDAKAPFGVLFRVEVKRISSGELLASLVSDGKGAERGPGRFVAGAKGFVREAAPEQTLAEAGDVVAAATLRALAAYWN</sequence>
<dbReference type="RefSeq" id="WP_158984457.1">
    <property type="nucleotide sequence ID" value="NZ_BAABKY010000002.1"/>
</dbReference>
<reference evidence="3" key="1">
    <citation type="journal article" date="2019" name="Int. J. Syst. Evol. Microbiol.">
        <title>The Global Catalogue of Microorganisms (GCM) 10K type strain sequencing project: providing services to taxonomists for standard genome sequencing and annotation.</title>
        <authorList>
            <consortium name="The Broad Institute Genomics Platform"/>
            <consortium name="The Broad Institute Genome Sequencing Center for Infectious Disease"/>
            <person name="Wu L."/>
            <person name="Ma J."/>
        </authorList>
    </citation>
    <scope>NUCLEOTIDE SEQUENCE [LARGE SCALE GENOMIC DNA]</scope>
    <source>
        <strain evidence="3">JCM 19212</strain>
    </source>
</reference>
<keyword evidence="3" id="KW-1185">Reference proteome</keyword>
<organism evidence="2 3">
    <name type="scientific">Lysobacter panacisoli</name>
    <dbReference type="NCBI Taxonomy" id="1255263"/>
    <lineage>
        <taxon>Bacteria</taxon>
        <taxon>Pseudomonadati</taxon>
        <taxon>Pseudomonadota</taxon>
        <taxon>Gammaproteobacteria</taxon>
        <taxon>Lysobacterales</taxon>
        <taxon>Lysobacteraceae</taxon>
        <taxon>Lysobacter</taxon>
    </lineage>
</organism>
<evidence type="ECO:0000256" key="1">
    <source>
        <dbReference type="SAM" id="SignalP"/>
    </source>
</evidence>
<gene>
    <name evidence="2" type="ORF">GCM10025759_26300</name>
</gene>
<accession>A0ABP9LLP8</accession>
<feature type="chain" id="PRO_5046024473" evidence="1">
    <location>
        <begin position="24"/>
        <end position="275"/>
    </location>
</feature>
<evidence type="ECO:0000313" key="2">
    <source>
        <dbReference type="EMBL" id="GAA5078801.1"/>
    </source>
</evidence>